<dbReference type="AlphaFoldDB" id="A0ABD1JIK5"/>
<dbReference type="InterPro" id="IPR027417">
    <property type="entry name" value="P-loop_NTPase"/>
</dbReference>
<evidence type="ECO:0000313" key="7">
    <source>
        <dbReference type="Proteomes" id="UP001591681"/>
    </source>
</evidence>
<feature type="domain" description="AIG1-type G" evidence="5">
    <location>
        <begin position="303"/>
        <end position="503"/>
    </location>
</feature>
<gene>
    <name evidence="6" type="ORF">ACEWY4_017983</name>
</gene>
<evidence type="ECO:0000256" key="1">
    <source>
        <dbReference type="ARBA" id="ARBA00008535"/>
    </source>
</evidence>
<name>A0ABD1JIK5_9TELE</name>
<feature type="region of interest" description="Disordered" evidence="4">
    <location>
        <begin position="544"/>
        <end position="612"/>
    </location>
</feature>
<keyword evidence="2" id="KW-0547">Nucleotide-binding</keyword>
<feature type="compositionally biased region" description="Basic and acidic residues" evidence="4">
    <location>
        <begin position="573"/>
        <end position="606"/>
    </location>
</feature>
<evidence type="ECO:0000256" key="3">
    <source>
        <dbReference type="ARBA" id="ARBA00023134"/>
    </source>
</evidence>
<dbReference type="GO" id="GO:0005525">
    <property type="term" value="F:GTP binding"/>
    <property type="evidence" value="ECO:0007669"/>
    <property type="project" value="UniProtKB-KW"/>
</dbReference>
<comment type="caution">
    <text evidence="6">The sequence shown here is derived from an EMBL/GenBank/DDBJ whole genome shotgun (WGS) entry which is preliminary data.</text>
</comment>
<dbReference type="InterPro" id="IPR006703">
    <property type="entry name" value="G_AIG1"/>
</dbReference>
<evidence type="ECO:0000259" key="5">
    <source>
        <dbReference type="PROSITE" id="PS51720"/>
    </source>
</evidence>
<dbReference type="Gene3D" id="3.40.50.300">
    <property type="entry name" value="P-loop containing nucleotide triphosphate hydrolases"/>
    <property type="match status" value="2"/>
</dbReference>
<comment type="similarity">
    <text evidence="1">Belongs to the TRAFAC class TrmE-Era-EngA-EngB-Septin-like GTPase superfamily. AIG1/Toc34/Toc159-like paraseptin GTPase family. IAN subfamily.</text>
</comment>
<dbReference type="FunFam" id="3.40.50.300:FF:001756">
    <property type="entry name" value="Si:dkey-185m8.2"/>
    <property type="match status" value="2"/>
</dbReference>
<keyword evidence="7" id="KW-1185">Reference proteome</keyword>
<feature type="domain" description="AIG1-type G" evidence="5">
    <location>
        <begin position="67"/>
        <end position="267"/>
    </location>
</feature>
<dbReference type="CDD" id="cd01852">
    <property type="entry name" value="AIG1"/>
    <property type="match status" value="2"/>
</dbReference>
<accession>A0ABD1JIK5</accession>
<keyword evidence="3" id="KW-0342">GTP-binding</keyword>
<dbReference type="SUPFAM" id="SSF52540">
    <property type="entry name" value="P-loop containing nucleoside triphosphate hydrolases"/>
    <property type="match status" value="2"/>
</dbReference>
<organism evidence="6 7">
    <name type="scientific">Coilia grayii</name>
    <name type="common">Gray's grenadier anchovy</name>
    <dbReference type="NCBI Taxonomy" id="363190"/>
    <lineage>
        <taxon>Eukaryota</taxon>
        <taxon>Metazoa</taxon>
        <taxon>Chordata</taxon>
        <taxon>Craniata</taxon>
        <taxon>Vertebrata</taxon>
        <taxon>Euteleostomi</taxon>
        <taxon>Actinopterygii</taxon>
        <taxon>Neopterygii</taxon>
        <taxon>Teleostei</taxon>
        <taxon>Clupei</taxon>
        <taxon>Clupeiformes</taxon>
        <taxon>Clupeoidei</taxon>
        <taxon>Engraulidae</taxon>
        <taxon>Coilinae</taxon>
        <taxon>Coilia</taxon>
    </lineage>
</organism>
<dbReference type="PANTHER" id="PTHR10903:SF107">
    <property type="entry name" value="GTPASE IMAP FAMILY MEMBER 4-LIKE-RELATED"/>
    <property type="match status" value="1"/>
</dbReference>
<evidence type="ECO:0000256" key="2">
    <source>
        <dbReference type="ARBA" id="ARBA00022741"/>
    </source>
</evidence>
<feature type="compositionally biased region" description="Low complexity" evidence="4">
    <location>
        <begin position="544"/>
        <end position="572"/>
    </location>
</feature>
<dbReference type="Pfam" id="PF04548">
    <property type="entry name" value="AIG1"/>
    <property type="match status" value="2"/>
</dbReference>
<protein>
    <recommendedName>
        <fullName evidence="5">AIG1-type G domain-containing protein</fullName>
    </recommendedName>
</protein>
<evidence type="ECO:0000256" key="4">
    <source>
        <dbReference type="SAM" id="MobiDB-lite"/>
    </source>
</evidence>
<proteinExistence type="inferred from homology"/>
<dbReference type="EMBL" id="JBHFQA010000015">
    <property type="protein sequence ID" value="KAL2086924.1"/>
    <property type="molecule type" value="Genomic_DNA"/>
</dbReference>
<reference evidence="6 7" key="1">
    <citation type="submission" date="2024-09" db="EMBL/GenBank/DDBJ databases">
        <title>A chromosome-level genome assembly of Gray's grenadier anchovy, Coilia grayii.</title>
        <authorList>
            <person name="Fu Z."/>
        </authorList>
    </citation>
    <scope>NUCLEOTIDE SEQUENCE [LARGE SCALE GENOMIC DNA]</scope>
    <source>
        <strain evidence="6">G4</strain>
        <tissue evidence="6">Muscle</tissue>
    </source>
</reference>
<dbReference type="Proteomes" id="UP001591681">
    <property type="component" value="Unassembled WGS sequence"/>
</dbReference>
<sequence>MQVTQLMEKIEEMVSGNRGQHYEMDRLRREQLEEKRRRDDERVKERIMKVKMEKELLRSQMGDSLHLVELRIVLLGYRHAGRSSSGNTILGREEFDTAGRTAQCVKRQGEVAGRHITVVEAPGWWRDDSTYKTSNLTKEEIELSVSLCPPGPHALLLVIRVDVSFTDTHRRAVQEHLELFSKRVWSHTIVLFTCGDWLGDTPIEQHIESEGESLQWLVEKCENRYHVLNNKKRDNHMQVTQLMEKIEEMVAGNRGQHYEMERWRKEELEYKRRRDDERMKERSMKVKMERELLRSQMGDSLHLAELRIVLLGYRHAGRSSSGNTILGREEFDTARRTAQCMKKQGEVAGRHITVVEAPGWWRHDTTDKTSNLTKEEIKLSVSLCPPGPHALLLVIRVDKSFTHTYRRAVQEHLELLGEAVWSHTIVLFTRGDRLGVTPIEQHIESEGESLQWLVEKCGNRYHVLNNEKRDDHMQVTQLMEKIDEMVAGNRGQHYGNQEQQPLPVRKARSYDLIPPSMSGDYDQWSLASSAYSSLRSTASYDISSLRGSVRSTTSSQSSGIGSLGSRAGSGRSFDSRVKKALPDVPEGQERPESEGHVKDEKKKSTKESSNIL</sequence>
<evidence type="ECO:0000313" key="6">
    <source>
        <dbReference type="EMBL" id="KAL2086924.1"/>
    </source>
</evidence>
<dbReference type="PANTHER" id="PTHR10903">
    <property type="entry name" value="GTPASE, IMAP FAMILY MEMBER-RELATED"/>
    <property type="match status" value="1"/>
</dbReference>
<dbReference type="InterPro" id="IPR045058">
    <property type="entry name" value="GIMA/IAN/Toc"/>
</dbReference>
<dbReference type="PROSITE" id="PS51720">
    <property type="entry name" value="G_AIG1"/>
    <property type="match status" value="2"/>
</dbReference>